<dbReference type="Pfam" id="PF21041">
    <property type="entry name" value="XMAP215_CLASP_TOG"/>
    <property type="match status" value="1"/>
</dbReference>
<dbReference type="VEuPathDB" id="TrichDB:TVAG_257460"/>
<gene>
    <name evidence="6" type="ORF">TVAG_257460</name>
</gene>
<keyword evidence="2" id="KW-0963">Cytoplasm</keyword>
<protein>
    <recommendedName>
        <fullName evidence="5">TOG domain-containing protein</fullName>
    </recommendedName>
</protein>
<feature type="compositionally biased region" description="Basic and acidic residues" evidence="4">
    <location>
        <begin position="643"/>
        <end position="655"/>
    </location>
</feature>
<feature type="domain" description="TOG" evidence="5">
    <location>
        <begin position="418"/>
        <end position="645"/>
    </location>
</feature>
<reference evidence="6" key="1">
    <citation type="submission" date="2006-10" db="EMBL/GenBank/DDBJ databases">
        <authorList>
            <person name="Amadeo P."/>
            <person name="Zhao Q."/>
            <person name="Wortman J."/>
            <person name="Fraser-Liggett C."/>
            <person name="Carlton J."/>
        </authorList>
    </citation>
    <scope>NUCLEOTIDE SEQUENCE</scope>
    <source>
        <strain evidence="6">G3</strain>
    </source>
</reference>
<feature type="compositionally biased region" description="Basic residues" evidence="4">
    <location>
        <begin position="1217"/>
        <end position="1233"/>
    </location>
</feature>
<dbReference type="KEGG" id="tva:4764383"/>
<feature type="region of interest" description="Disordered" evidence="4">
    <location>
        <begin position="638"/>
        <end position="675"/>
    </location>
</feature>
<dbReference type="InterPro" id="IPR034085">
    <property type="entry name" value="TOG"/>
</dbReference>
<evidence type="ECO:0000313" key="6">
    <source>
        <dbReference type="EMBL" id="EAY06507.1"/>
    </source>
</evidence>
<dbReference type="Proteomes" id="UP000001542">
    <property type="component" value="Unassembled WGS sequence"/>
</dbReference>
<dbReference type="FunFam" id="1.25.10.10:FF:000137">
    <property type="entry name" value="Protein MOR1"/>
    <property type="match status" value="1"/>
</dbReference>
<feature type="compositionally biased region" description="Polar residues" evidence="4">
    <location>
        <begin position="28"/>
        <end position="37"/>
    </location>
</feature>
<dbReference type="OrthoDB" id="205662at2759"/>
<feature type="compositionally biased region" description="Basic and acidic residues" evidence="4">
    <location>
        <begin position="663"/>
        <end position="675"/>
    </location>
</feature>
<dbReference type="InterPro" id="IPR048491">
    <property type="entry name" value="XMAP215_CLASP_TOG"/>
</dbReference>
<dbReference type="EMBL" id="DS113422">
    <property type="protein sequence ID" value="EAY06507.1"/>
    <property type="molecule type" value="Genomic_DNA"/>
</dbReference>
<dbReference type="GO" id="GO:0030951">
    <property type="term" value="P:establishment or maintenance of microtubule cytoskeleton polarity"/>
    <property type="evidence" value="ECO:0000318"/>
    <property type="project" value="GO_Central"/>
</dbReference>
<feature type="region of interest" description="Disordered" evidence="4">
    <location>
        <begin position="1203"/>
        <end position="1260"/>
    </location>
</feature>
<feature type="domain" description="TOG" evidence="5">
    <location>
        <begin position="167"/>
        <end position="396"/>
    </location>
</feature>
<dbReference type="SMR" id="A2ELI0"/>
<dbReference type="SMART" id="SM01349">
    <property type="entry name" value="TOG"/>
    <property type="match status" value="2"/>
</dbReference>
<dbReference type="GO" id="GO:0005813">
    <property type="term" value="C:centrosome"/>
    <property type="evidence" value="ECO:0000318"/>
    <property type="project" value="GO_Central"/>
</dbReference>
<dbReference type="PANTHER" id="PTHR12609">
    <property type="entry name" value="MICROTUBULE ASSOCIATED PROTEIN XMAP215"/>
    <property type="match status" value="1"/>
</dbReference>
<dbReference type="InterPro" id="IPR016024">
    <property type="entry name" value="ARM-type_fold"/>
</dbReference>
<evidence type="ECO:0000256" key="4">
    <source>
        <dbReference type="SAM" id="MobiDB-lite"/>
    </source>
</evidence>
<evidence type="ECO:0000256" key="2">
    <source>
        <dbReference type="ARBA" id="ARBA00022490"/>
    </source>
</evidence>
<dbReference type="SUPFAM" id="SSF48371">
    <property type="entry name" value="ARM repeat"/>
    <property type="match status" value="2"/>
</dbReference>
<evidence type="ECO:0000256" key="1">
    <source>
        <dbReference type="ARBA" id="ARBA00004245"/>
    </source>
</evidence>
<feature type="region of interest" description="Disordered" evidence="4">
    <location>
        <begin position="1146"/>
        <end position="1191"/>
    </location>
</feature>
<dbReference type="InterPro" id="IPR045110">
    <property type="entry name" value="XMAP215"/>
</dbReference>
<feature type="compositionally biased region" description="Polar residues" evidence="4">
    <location>
        <begin position="1331"/>
        <end position="1349"/>
    </location>
</feature>
<feature type="compositionally biased region" description="Polar residues" evidence="4">
    <location>
        <begin position="1"/>
        <end position="13"/>
    </location>
</feature>
<dbReference type="GO" id="GO:0000922">
    <property type="term" value="C:spindle pole"/>
    <property type="evidence" value="ECO:0000318"/>
    <property type="project" value="GO_Central"/>
</dbReference>
<dbReference type="GO" id="GO:0051010">
    <property type="term" value="F:microtubule plus-end binding"/>
    <property type="evidence" value="ECO:0007669"/>
    <property type="project" value="InterPro"/>
</dbReference>
<dbReference type="GO" id="GO:0051298">
    <property type="term" value="P:centrosome duplication"/>
    <property type="evidence" value="ECO:0000318"/>
    <property type="project" value="GO_Central"/>
</dbReference>
<feature type="compositionally biased region" description="Polar residues" evidence="4">
    <location>
        <begin position="1204"/>
        <end position="1216"/>
    </location>
</feature>
<keyword evidence="7" id="KW-1185">Reference proteome</keyword>
<dbReference type="GO" id="GO:0007052">
    <property type="term" value="P:mitotic spindle organization"/>
    <property type="evidence" value="ECO:0000318"/>
    <property type="project" value="GO_Central"/>
</dbReference>
<evidence type="ECO:0000313" key="7">
    <source>
        <dbReference type="Proteomes" id="UP000001542"/>
    </source>
</evidence>
<evidence type="ECO:0000256" key="3">
    <source>
        <dbReference type="ARBA" id="ARBA00023212"/>
    </source>
</evidence>
<dbReference type="GO" id="GO:0008017">
    <property type="term" value="F:microtubule binding"/>
    <property type="evidence" value="ECO:0000318"/>
    <property type="project" value="GO_Central"/>
</dbReference>
<dbReference type="eggNOG" id="KOG1820">
    <property type="taxonomic scope" value="Eukaryota"/>
</dbReference>
<dbReference type="GO" id="GO:0000776">
    <property type="term" value="C:kinetochore"/>
    <property type="evidence" value="ECO:0000318"/>
    <property type="project" value="GO_Central"/>
</dbReference>
<dbReference type="VEuPathDB" id="TrichDB:TVAGG3_0005110"/>
<dbReference type="STRING" id="5722.A2ELI0"/>
<feature type="region of interest" description="Disordered" evidence="4">
    <location>
        <begin position="1331"/>
        <end position="1354"/>
    </location>
</feature>
<evidence type="ECO:0000259" key="5">
    <source>
        <dbReference type="SMART" id="SM01349"/>
    </source>
</evidence>
<keyword evidence="3" id="KW-0206">Cytoskeleton</keyword>
<dbReference type="Gene3D" id="1.25.10.10">
    <property type="entry name" value="Leucine-rich Repeat Variant"/>
    <property type="match status" value="3"/>
</dbReference>
<feature type="region of interest" description="Disordered" evidence="4">
    <location>
        <begin position="1"/>
        <end position="42"/>
    </location>
</feature>
<sequence>MNSQNFDNYTQFKTIKPRVKNSFDNDSKQSSPFQSIRYSPKRSQISRIIPTRTSISPLPENETEQMFTVYDSQESSTESNINAITSKYISKKSDLEQPQSPSKFPSGSPIRLLPENKSYNLDNLPSDAFAQPIEKEEEIVPIILDLPLPQRIARKDTESDTEFTPSSLTKEDFINYIGQDIAKSLNSRLFKQRIKGLNEIQEILKSEQDLDNIAEIFFLGLSILPGFKESNLTVNQMMIDIIRHIITKAENISKSTVFMILPYLIEKSSDVKLKKSIYELDMMISEALCPSFMVLQLLEISSSKRNQKMIASSLDVSLKILETFGPGDLDVDAYIPLLINSLSSSNSEVKKNALQVSKYLYKKFGDAIYNINEKLSPALKSQFLNELSNAPEIHSPSRNYFRQRAQSYKPSTNTVKEEEKQPMKISDIITSEQCQKIMTSTKFAEHKNFLQSLESAIEACHFKIQSFDLEPILKSLKFLVTNGNQNIVALSLSVMRKLAESSDNGISKFTNYVAEAVIETWGDQRQSLRETATETAVIYKNTPVFIKLITNIQNFPSGMRLEILKYVERMSNDINSQDYSKITPIIFSSIDDKSPNVRTKALNAAMIVKSSCPEVFQQNFEKSSSQIQKKLLQLSADNSPVKKTAEKTEPVKQEPMKQVVSPKSEKSNNETEKTEKITIVSTKEKKEKRLQQFQDLLNQQNLPEKAKITKISEQTKSDSQLIFPPSIFKGLFSNILAEQIVAIGNITALMKTDREPLEFLSDIFIKYLAMKINERQTKLVQLILQLLNDLLTTADLSELELNYLISILILNYDKLSEVTDEIDDILFKFRVNIKQKLLSEIYIQLLSNKTISEASITVILSELSFLLSKDINLLMTLFVFCCNLIENNKIEKIAGSLLTQISYLLSDNERESFVRDFSPEKKEKISKYFLISTKFSKFSFQGFSNMDKTKRLQQIKTCIKLLQTEKDVKVDLSASELLEFFLEEEIDWITVKSLLFTISEIVSKCKFANEALERLFSVICFFANRRQRQITSVDGLSGLIGAICFKIANILPGKSIFESIYDGMISYCIAVTPECFYAKLWTAFLLQFEEITKSDKNDITSCLNFANDKINNATNSESLLYQLLNALIKTCSKFIENESEKEIVEMNEEEETFSPLIATSRHISPRKQTKRSSLPPPHKSKIPQPSNFKPKNSLKLELFDQISVEPSSEPQKTNIPQKKKTRKLPTPKRKPPKPKIVSDSDDDDYLPLKTPLKSSPESVRSLIDQLEQRTPEKKTKSQSPPIILSSVQRISPRNNPIEISDSDDGLVQNSLHTTIEIPQNAFADIFNNAIPQSPPQKRQVSSTPSTPFLSETKKVTKTEIPLPVSNDNNDESLIELADEENSAELPFPHIEAEKQEESAEFLEVSSNNTKSGLSDVVFAISGVLKKWNDDSNFN</sequence>
<dbReference type="GO" id="GO:0061863">
    <property type="term" value="F:microtubule plus end polymerase"/>
    <property type="evidence" value="ECO:0000318"/>
    <property type="project" value="GO_Central"/>
</dbReference>
<dbReference type="InterPro" id="IPR011989">
    <property type="entry name" value="ARM-like"/>
</dbReference>
<name>A2ELI0_TRIV3</name>
<dbReference type="FunFam" id="1.25.10.10:FF:001995">
    <property type="entry name" value="Uncharacterized protein"/>
    <property type="match status" value="1"/>
</dbReference>
<proteinExistence type="predicted"/>
<organism evidence="6 7">
    <name type="scientific">Trichomonas vaginalis (strain ATCC PRA-98 / G3)</name>
    <dbReference type="NCBI Taxonomy" id="412133"/>
    <lineage>
        <taxon>Eukaryota</taxon>
        <taxon>Metamonada</taxon>
        <taxon>Parabasalia</taxon>
        <taxon>Trichomonadida</taxon>
        <taxon>Trichomonadidae</taxon>
        <taxon>Trichomonas</taxon>
    </lineage>
</organism>
<accession>A2ELI0</accession>
<dbReference type="RefSeq" id="XP_001318730.1">
    <property type="nucleotide sequence ID" value="XM_001318695.1"/>
</dbReference>
<dbReference type="InParanoid" id="A2ELI0"/>
<dbReference type="GO" id="GO:0046785">
    <property type="term" value="P:microtubule polymerization"/>
    <property type="evidence" value="ECO:0000318"/>
    <property type="project" value="GO_Central"/>
</dbReference>
<dbReference type="FunFam" id="1.25.10.10:FF:001997">
    <property type="entry name" value="Uncharacterized protein"/>
    <property type="match status" value="1"/>
</dbReference>
<comment type="subcellular location">
    <subcellularLocation>
        <location evidence="1">Cytoplasm</location>
        <location evidence="1">Cytoskeleton</location>
    </subcellularLocation>
</comment>
<reference evidence="6" key="2">
    <citation type="journal article" date="2007" name="Science">
        <title>Draft genome sequence of the sexually transmitted pathogen Trichomonas vaginalis.</title>
        <authorList>
            <person name="Carlton J.M."/>
            <person name="Hirt R.P."/>
            <person name="Silva J.C."/>
            <person name="Delcher A.L."/>
            <person name="Schatz M."/>
            <person name="Zhao Q."/>
            <person name="Wortman J.R."/>
            <person name="Bidwell S.L."/>
            <person name="Alsmark U.C.M."/>
            <person name="Besteiro S."/>
            <person name="Sicheritz-Ponten T."/>
            <person name="Noel C.J."/>
            <person name="Dacks J.B."/>
            <person name="Foster P.G."/>
            <person name="Simillion C."/>
            <person name="Van de Peer Y."/>
            <person name="Miranda-Saavedra D."/>
            <person name="Barton G.J."/>
            <person name="Westrop G.D."/>
            <person name="Mueller S."/>
            <person name="Dessi D."/>
            <person name="Fiori P.L."/>
            <person name="Ren Q."/>
            <person name="Paulsen I."/>
            <person name="Zhang H."/>
            <person name="Bastida-Corcuera F.D."/>
            <person name="Simoes-Barbosa A."/>
            <person name="Brown M.T."/>
            <person name="Hayes R.D."/>
            <person name="Mukherjee M."/>
            <person name="Okumura C.Y."/>
            <person name="Schneider R."/>
            <person name="Smith A.J."/>
            <person name="Vanacova S."/>
            <person name="Villalvazo M."/>
            <person name="Haas B.J."/>
            <person name="Pertea M."/>
            <person name="Feldblyum T.V."/>
            <person name="Utterback T.R."/>
            <person name="Shu C.L."/>
            <person name="Osoegawa K."/>
            <person name="de Jong P.J."/>
            <person name="Hrdy I."/>
            <person name="Horvathova L."/>
            <person name="Zubacova Z."/>
            <person name="Dolezal P."/>
            <person name="Malik S.B."/>
            <person name="Logsdon J.M. Jr."/>
            <person name="Henze K."/>
            <person name="Gupta A."/>
            <person name="Wang C.C."/>
            <person name="Dunne R.L."/>
            <person name="Upcroft J.A."/>
            <person name="Upcroft P."/>
            <person name="White O."/>
            <person name="Salzberg S.L."/>
            <person name="Tang P."/>
            <person name="Chiu C.-H."/>
            <person name="Lee Y.-S."/>
            <person name="Embley T.M."/>
            <person name="Coombs G.H."/>
            <person name="Mottram J.C."/>
            <person name="Tachezy J."/>
            <person name="Fraser-Liggett C.M."/>
            <person name="Johnson P.J."/>
        </authorList>
    </citation>
    <scope>NUCLEOTIDE SEQUENCE [LARGE SCALE GENOMIC DNA]</scope>
    <source>
        <strain evidence="6">G3</strain>
    </source>
</reference>